<dbReference type="Gene3D" id="2.130.10.10">
    <property type="entry name" value="YVTN repeat-like/Quinoprotein amine dehydrogenase"/>
    <property type="match status" value="4"/>
</dbReference>
<dbReference type="EMBL" id="SKCS01000050">
    <property type="protein sequence ID" value="TNN19398.1"/>
    <property type="molecule type" value="Genomic_DNA"/>
</dbReference>
<dbReference type="Proteomes" id="UP000311919">
    <property type="component" value="Unassembled WGS sequence"/>
</dbReference>
<dbReference type="OrthoDB" id="6252103at2759"/>
<dbReference type="Pfam" id="PF00400">
    <property type="entry name" value="WD40"/>
    <property type="match status" value="1"/>
</dbReference>
<evidence type="ECO:0000256" key="2">
    <source>
        <dbReference type="ARBA" id="ARBA00022737"/>
    </source>
</evidence>
<reference evidence="3 4" key="1">
    <citation type="submission" date="2019-03" db="EMBL/GenBank/DDBJ databases">
        <title>An improved genome assembly of the fluke Schistosoma japonicum.</title>
        <authorList>
            <person name="Hu W."/>
            <person name="Luo F."/>
            <person name="Yin M."/>
            <person name="Mo X."/>
            <person name="Sun C."/>
            <person name="Wu Q."/>
            <person name="Zhu B."/>
            <person name="Xiang M."/>
            <person name="Wang J."/>
            <person name="Wang Y."/>
            <person name="Zhang T."/>
            <person name="Xu B."/>
            <person name="Zheng H."/>
            <person name="Feng Z."/>
        </authorList>
    </citation>
    <scope>NUCLEOTIDE SEQUENCE [LARGE SCALE GENOMIC DNA]</scope>
    <source>
        <strain evidence="3">HuSjv2</strain>
        <tissue evidence="3">Worms</tissue>
    </source>
</reference>
<accession>A0A4Z2DSI1</accession>
<dbReference type="InterPro" id="IPR015943">
    <property type="entry name" value="WD40/YVTN_repeat-like_dom_sf"/>
</dbReference>
<keyword evidence="2" id="KW-0677">Repeat</keyword>
<dbReference type="InterPro" id="IPR001680">
    <property type="entry name" value="WD40_rpt"/>
</dbReference>
<evidence type="ECO:0000313" key="4">
    <source>
        <dbReference type="Proteomes" id="UP000311919"/>
    </source>
</evidence>
<dbReference type="PANTHER" id="PTHR13720:SF24">
    <property type="entry name" value="WD REPEAT-CONTAINING PROTEIN 90"/>
    <property type="match status" value="1"/>
</dbReference>
<evidence type="ECO:0000256" key="1">
    <source>
        <dbReference type="ARBA" id="ARBA00022574"/>
    </source>
</evidence>
<proteinExistence type="predicted"/>
<sequence>DNEYSPFVLRNKNMVQKYTGVLPLPKEFQPFQNPDKLCNTLIFIAIPENLVDDIRANGVNDVRTQENNNSLSSMENRNLKRSPRSIVLETTEDVNTCEEKNDGNKYEISSNDKQNDEISDILQIENPHTVGTNISNQIFENNASNITLDLAYVASCPSYCTSLVITQNGRVIIFPCAAYIIVMEVDSKHQYFLEGHTAEVSGISLDVNGQIIASCQSSTLNPTHLCYGVVHVWRMPNLFHSSMNRQNPLGTGRVQNTYSLKSVCISNQGEFLIAHGIDVRSRGMIVIWDLRDLHRSSVLSLLARSTVDNTINCLCLLPNEYRHNHVYDSFIRFATVSGNNNIHDTIDFNKADKLQCMKKNNFSEIRLWRFKYTSLKQEFIQKSDIQMNNVVKNKYHLSSSLLPLTSIIVPVLRQSLNFISCCIKPHLQNCNQSCDKLNYSLLVGSSTGHILEIDLNFFCISNIYQLIENSQEKKSTEYSNTIELKLSAFREFKNNQWSLNFSDNLNHSKLCLVPLSSLHWINPGFHYSFGWLAVCTRDGSLILFDFNNSLNSVILSVKYPSVISALDSCPSDDDSFNGSSQHQSYIAIATRSGGLACLKLNFEFDFHINNMYDNGKELINEFRLSNCSPKRILSWQACSPIIATDLVQLDKLGSQCVLASLSSDGTLRIRHISSRRISINQSDDDEMKRIDTDENYNKHEVVETPLIDLIISDETPICIAIQPKLDWSELRLTDSDISRIHIACGYSKTGLIRVFAPSNAQMIYELNSHKGYDITALLYSPCGSYLYASDSSGQLSVWRIVADKETLFKSQLIHSLNYQMSVFNITKPLFIKQNSQITLSQFKKGVLTLSSKGLYIAYMGPQSGMLTVAKGISIITLHQIELHLLILKYFPNNSTKSLPCQDDDCMHSLNFLQFISQYNTIYNDKDVIDYDNDDDKFLFICTSNGYLFKFNVIDGKLISCAEFNVVSNSPTTTFINAMKITSNGETLLLAESSTPFIYMTSTNLYSLYENNYTNNRCITYQKFSGHIYPIDSFYLTLDEKYCICIDKGYWCQYMKTKTTSNIEIYHTTKEVKASSIFIWNFKRIQKSHEVKLKSNNDNILEDKLKTEKSLTPLHSLLSVDCEYKSSLLETPEAIQCNIDEKNDITSCKVTNENCELAKEINVQYNYSPLSHRHWTVYTSKIVNTLENFEPNVLNNLKFISINDNSMIGLLGFGCFNHMIDNLIWNSETGIFIYTNESLLVIEELETGLQSTFRSVMLNSLDNNIQFTGEILNSLALAPNKSVLAIGSTSYWHSNEDGSKCSSISSLITVPIKFPLHNGHHQLKHLSSLTTTFPTLKCDQYKRLLLPNHNNNNSKLTKEVINSDIMMKSTSYSYGVLLTMAFTMDSRHLITIEDYHTSGVKLWSVSNWTLLSAVNINEYFNQVLCSPLFSNEFITIGGHLNQVNDENVKLSSREGSVLFWKFDTQHPTYIRNDTVNIHSLNDTDFLNAKNAFTFTRGTNWSVSDNNISYNTEFCSAAYIKMSTKYEYYTIMPKVSLLLAVTDNFGGISIWDVNNHVCIHIFSAESNEISIISPIGPDSFVTGDINGSLNYWSMVIEFSTNEQHLTNEYQSLCNSNNNHVNRNKIKNIHMKSIKSIRHLDTGAILSACFDVEGKIGVISTSNCNLWYVDWSETEECTGCRTSPDHLSLSKRHDCITLLTGGHKSQIIGLVWWTKSQQQLSIDNLSNSDSNHTNDILVTCSLNGRLQLWDPETRQIISELETNESVNSSNESIYAVNLCLLEYPGVICSGSEIAISQSRISNEDYCSRKSIGCLAIVYNDTRVRLFCLHKLCFVSESERIFPQLDDQITVISFCSPYYLLIGTRNGLLILLSIGYYENNHNNRDDKSYYTPQPILIKRIIKDHLVNQVPMPILCLDTYSQYLLYDYYLYKLHDKKQIISTTTTTTNYYPLKNSLKSDMDENIQSESWICLAIGSENRLSVWNLSICANHYHNPLRFYLIAWLPLESLKFSNNINNRDSEDNRNEFFYHATFLPTRSLKDTLKLNYDEGSRDTVDSPHIMIYASHTKKEITCIWLYSIDDLIKNCLESLSFLQISSKAILINPIFVYSSTNIKENDSMLSQLYFIVLTQSPLHKYQTVIQLLHFHSNGIQAKSKKINGPQHVHNTGMLEYQHCLLSPLPLIKSIIIPENRKIRIASAYDKELMIWDETYQ</sequence>
<dbReference type="SUPFAM" id="SSF50998">
    <property type="entry name" value="Quinoprotein alcohol dehydrogenase-like"/>
    <property type="match status" value="3"/>
</dbReference>
<dbReference type="InterPro" id="IPR036322">
    <property type="entry name" value="WD40_repeat_dom_sf"/>
</dbReference>
<comment type="caution">
    <text evidence="3">The sequence shown here is derived from an EMBL/GenBank/DDBJ whole genome shotgun (WGS) entry which is preliminary data.</text>
</comment>
<feature type="non-terminal residue" evidence="3">
    <location>
        <position position="1"/>
    </location>
</feature>
<name>A0A4Z2DSI1_SCHJA</name>
<keyword evidence="4" id="KW-1185">Reference proteome</keyword>
<protein>
    <submittedName>
        <fullName evidence="3">WD repeat-containing protein</fullName>
    </submittedName>
</protein>
<organism evidence="3 4">
    <name type="scientific">Schistosoma japonicum</name>
    <name type="common">Blood fluke</name>
    <dbReference type="NCBI Taxonomy" id="6182"/>
    <lineage>
        <taxon>Eukaryota</taxon>
        <taxon>Metazoa</taxon>
        <taxon>Spiralia</taxon>
        <taxon>Lophotrochozoa</taxon>
        <taxon>Platyhelminthes</taxon>
        <taxon>Trematoda</taxon>
        <taxon>Digenea</taxon>
        <taxon>Strigeidida</taxon>
        <taxon>Schistosomatoidea</taxon>
        <taxon>Schistosomatidae</taxon>
        <taxon>Schistosoma</taxon>
    </lineage>
</organism>
<dbReference type="PANTHER" id="PTHR13720">
    <property type="entry name" value="WD-40 REPEAT PROTEIN"/>
    <property type="match status" value="1"/>
</dbReference>
<evidence type="ECO:0000313" key="3">
    <source>
        <dbReference type="EMBL" id="TNN19398.1"/>
    </source>
</evidence>
<dbReference type="STRING" id="6182.A0A4Z2DSI1"/>
<gene>
    <name evidence="3" type="ORF">EWB00_008879</name>
</gene>
<dbReference type="InterPro" id="IPR050630">
    <property type="entry name" value="WD_repeat_EMAP"/>
</dbReference>
<dbReference type="InterPro" id="IPR011047">
    <property type="entry name" value="Quinoprotein_ADH-like_sf"/>
</dbReference>
<dbReference type="SMART" id="SM00320">
    <property type="entry name" value="WD40"/>
    <property type="match status" value="6"/>
</dbReference>
<dbReference type="SUPFAM" id="SSF50978">
    <property type="entry name" value="WD40 repeat-like"/>
    <property type="match status" value="1"/>
</dbReference>
<keyword evidence="1" id="KW-0853">WD repeat</keyword>